<protein>
    <submittedName>
        <fullName evidence="9">ABC transporter permease</fullName>
    </submittedName>
</protein>
<reference evidence="9" key="1">
    <citation type="journal article" date="2023" name="Comput. Struct. Biotechnol. J.">
        <title>Discovery of a novel marine Bacteroidetes with a rich repertoire of carbohydrate-active enzymes.</title>
        <authorList>
            <person name="Chen B."/>
            <person name="Liu G."/>
            <person name="Chen Q."/>
            <person name="Wang H."/>
            <person name="Liu L."/>
            <person name="Tang K."/>
        </authorList>
    </citation>
    <scope>NUCLEOTIDE SEQUENCE</scope>
    <source>
        <strain evidence="9">TK19036</strain>
    </source>
</reference>
<dbReference type="GO" id="GO:0005886">
    <property type="term" value="C:plasma membrane"/>
    <property type="evidence" value="ECO:0007669"/>
    <property type="project" value="UniProtKB-SubCell"/>
</dbReference>
<feature type="domain" description="ABC3 transporter permease C-terminal" evidence="7">
    <location>
        <begin position="690"/>
        <end position="803"/>
    </location>
</feature>
<dbReference type="InterPro" id="IPR050250">
    <property type="entry name" value="Macrolide_Exporter_MacB"/>
</dbReference>
<feature type="transmembrane region" description="Helical" evidence="6">
    <location>
        <begin position="289"/>
        <end position="312"/>
    </location>
</feature>
<sequence length="810" mass="90544">MNIANLINSNLSQNYLKVGFRTLAKHKRTTFINITSLVIGLASSILIGLFVIDETAYDQHFTCKDRLYRLTSNYTGEGYRYTSAQTTSEIAPALLQELPEVQAATRLLPVAEGFIFLNEKGFKEDIIYVDSLFSQVFDLTLLAGNESKCLTNSSSVLLSESMASKLFGPEWKRKEIIGETISVDGRIPLTITGVFKDLPEQTHFKSDLFASVPSGLGWLTSSSRVYTYVLLSEHADIDQVNENLQTLVNKSIDIEENNLTGLNLQPITDIHLFSALDDENKEHGNVKHIYALLIIAFFLIIITVINFINLYAANSLNRLKEVGIRKALGAQHLQVRTQFLLETSLITTIALSIALLFIVFFLPTFNKLTHKNLVPSSLFEENTVILIIGLTIIISFMAGVYPSAYLSVLKTAEVLKGFRKKTTEVIGVRKGLIILQFAISCITIMVSLVAYQQVGLIYHKSLGFDKENTIALANPYMLGSIENVIRFKNDLLNLSGVEGVSVTGYTPSQTRWSNQRVTFPNQDKHNKYRYPADWLIVDEGFIETMGLSLLEGRNFYNDHKNDQEAIIINKKAAEQFNLNANGESALGKTLGFQEEANNSLQNFTVIGLVSDFNFGSLHSPIKPVIMKLGYHRFEMALRLSTLQARPETIGQVELLWKNNLPNIPFEYSSIKSRFEELHKSDIATSKLSSIFCLLTILIATLGLFSMVAYAIANRTTEIGIRKVMGASKRNIVTILSKDFIKLILIACIIAIPIANYLISEWLASFAYRIELSWWLFVLPSGLLTLTALLLVSGQTLKAAHQNPVDSLRNE</sequence>
<evidence type="ECO:0000256" key="1">
    <source>
        <dbReference type="ARBA" id="ARBA00004651"/>
    </source>
</evidence>
<keyword evidence="2" id="KW-1003">Cell membrane</keyword>
<dbReference type="Pfam" id="PF12704">
    <property type="entry name" value="MacB_PCD"/>
    <property type="match status" value="2"/>
</dbReference>
<feature type="transmembrane region" description="Helical" evidence="6">
    <location>
        <begin position="687"/>
        <end position="712"/>
    </location>
</feature>
<feature type="transmembrane region" description="Helical" evidence="6">
    <location>
        <begin position="430"/>
        <end position="451"/>
    </location>
</feature>
<evidence type="ECO:0000256" key="2">
    <source>
        <dbReference type="ARBA" id="ARBA00022475"/>
    </source>
</evidence>
<evidence type="ECO:0000259" key="7">
    <source>
        <dbReference type="Pfam" id="PF02687"/>
    </source>
</evidence>
<evidence type="ECO:0000313" key="9">
    <source>
        <dbReference type="EMBL" id="WKN40231.1"/>
    </source>
</evidence>
<keyword evidence="3 6" id="KW-0812">Transmembrane</keyword>
<evidence type="ECO:0000256" key="5">
    <source>
        <dbReference type="ARBA" id="ARBA00023136"/>
    </source>
</evidence>
<feature type="transmembrane region" description="Helical" evidence="6">
    <location>
        <begin position="739"/>
        <end position="759"/>
    </location>
</feature>
<name>A0AA49JKB4_9BACT</name>
<dbReference type="PANTHER" id="PTHR30572:SF18">
    <property type="entry name" value="ABC-TYPE MACROLIDE FAMILY EXPORT SYSTEM PERMEASE COMPONENT 2"/>
    <property type="match status" value="1"/>
</dbReference>
<gene>
    <name evidence="9" type="ORF">K4G66_16175</name>
</gene>
<evidence type="ECO:0000256" key="6">
    <source>
        <dbReference type="SAM" id="Phobius"/>
    </source>
</evidence>
<evidence type="ECO:0000256" key="4">
    <source>
        <dbReference type="ARBA" id="ARBA00022989"/>
    </source>
</evidence>
<feature type="transmembrane region" description="Helical" evidence="6">
    <location>
        <begin position="771"/>
        <end position="791"/>
    </location>
</feature>
<proteinExistence type="predicted"/>
<feature type="domain" description="ABC3 transporter permease C-terminal" evidence="7">
    <location>
        <begin position="294"/>
        <end position="406"/>
    </location>
</feature>
<keyword evidence="4 6" id="KW-1133">Transmembrane helix</keyword>
<dbReference type="Pfam" id="PF02687">
    <property type="entry name" value="FtsX"/>
    <property type="match status" value="2"/>
</dbReference>
<dbReference type="InterPro" id="IPR025857">
    <property type="entry name" value="MacB_PCD"/>
</dbReference>
<feature type="transmembrane region" description="Helical" evidence="6">
    <location>
        <begin position="31"/>
        <end position="52"/>
    </location>
</feature>
<dbReference type="AlphaFoldDB" id="A0AA49JKB4"/>
<keyword evidence="5 6" id="KW-0472">Membrane</keyword>
<dbReference type="EMBL" id="CP120682">
    <property type="protein sequence ID" value="WKN40231.1"/>
    <property type="molecule type" value="Genomic_DNA"/>
</dbReference>
<feature type="domain" description="MacB-like periplasmic core" evidence="8">
    <location>
        <begin position="30"/>
        <end position="246"/>
    </location>
</feature>
<comment type="subcellular location">
    <subcellularLocation>
        <location evidence="1">Cell membrane</location>
        <topology evidence="1">Multi-pass membrane protein</topology>
    </subcellularLocation>
</comment>
<accession>A0AA49JKB4</accession>
<reference evidence="9" key="2">
    <citation type="journal article" date="2024" name="Antonie Van Leeuwenhoek">
        <title>Roseihalotalea indica gen. nov., sp. nov., a halophilic Bacteroidetes from mesopelagic Southwest Indian Ocean with higher carbohydrate metabolic potential.</title>
        <authorList>
            <person name="Chen B."/>
            <person name="Zhang M."/>
            <person name="Lin D."/>
            <person name="Ye J."/>
            <person name="Tang K."/>
        </authorList>
    </citation>
    <scope>NUCLEOTIDE SEQUENCE</scope>
    <source>
        <strain evidence="9">TK19036</strain>
    </source>
</reference>
<organism evidence="9">
    <name type="scientific">Roseihalotalea indica</name>
    <dbReference type="NCBI Taxonomy" id="2867963"/>
    <lineage>
        <taxon>Bacteria</taxon>
        <taxon>Pseudomonadati</taxon>
        <taxon>Bacteroidota</taxon>
        <taxon>Cytophagia</taxon>
        <taxon>Cytophagales</taxon>
        <taxon>Catalimonadaceae</taxon>
        <taxon>Roseihalotalea</taxon>
    </lineage>
</organism>
<feature type="transmembrane region" description="Helical" evidence="6">
    <location>
        <begin position="339"/>
        <end position="363"/>
    </location>
</feature>
<dbReference type="InterPro" id="IPR003838">
    <property type="entry name" value="ABC3_permease_C"/>
</dbReference>
<evidence type="ECO:0000259" key="8">
    <source>
        <dbReference type="Pfam" id="PF12704"/>
    </source>
</evidence>
<evidence type="ECO:0000256" key="3">
    <source>
        <dbReference type="ARBA" id="ARBA00022692"/>
    </source>
</evidence>
<feature type="domain" description="MacB-like periplasmic core" evidence="8">
    <location>
        <begin position="438"/>
        <end position="616"/>
    </location>
</feature>
<dbReference type="GO" id="GO:0022857">
    <property type="term" value="F:transmembrane transporter activity"/>
    <property type="evidence" value="ECO:0007669"/>
    <property type="project" value="TreeGrafter"/>
</dbReference>
<dbReference type="PANTHER" id="PTHR30572">
    <property type="entry name" value="MEMBRANE COMPONENT OF TRANSPORTER-RELATED"/>
    <property type="match status" value="1"/>
</dbReference>
<feature type="transmembrane region" description="Helical" evidence="6">
    <location>
        <begin position="383"/>
        <end position="409"/>
    </location>
</feature>